<gene>
    <name evidence="2" type="ORF">H7313_04465</name>
</gene>
<accession>A0A842J9W9</accession>
<evidence type="ECO:0000313" key="2">
    <source>
        <dbReference type="EMBL" id="MBC2888603.1"/>
    </source>
</evidence>
<sequence>MATSYEVNRQKEKTPMPELDPVERAQTFEEVALGYAAEDAVNEARRCIQCPKSPCVHGCPVGVPIPQFVAQVAEGDFGAAYALVKEANALPAICGRVCPQESQCEGVCTRGKNGEPVGIGRLERFVADWAFEHPEEAAKAAAALAERRAEEAAAVGETPAEVVAADEPDEIVVPDVDLSGKRVAVVGSGPASLTCAGELAKRGCDVTVFEALHKVGGVLTYGIPEFRLPKDLVAREVEALGESGVSFETNALVGKLYDIDELMDERGFDAVFVGTGAGIPSYLGIEGEGLNGVMAASELLTRVNLMKAYLFPEYDTPVYAGKHCVVVGGGNVAMDAARTAKRLGADVTVVYRRGREEMPARAEEVHHAEQEGIEFQLLTNPVRILGDDKGWTCGVECVRMELGEPDASGRRRPVAVEGSEFVVDIDMLVVAAGSKTNPLIAQTTPGLETTSRNLIVADERTCATSKPGVFAGGDAVIGAATVILAMGAGKRAAAGIAEYLTAK</sequence>
<dbReference type="RefSeq" id="WP_185904559.1">
    <property type="nucleotide sequence ID" value="NZ_JACMSE010000002.1"/>
</dbReference>
<evidence type="ECO:0000259" key="1">
    <source>
        <dbReference type="PROSITE" id="PS51379"/>
    </source>
</evidence>
<dbReference type="GO" id="GO:0016491">
    <property type="term" value="F:oxidoreductase activity"/>
    <property type="evidence" value="ECO:0007669"/>
    <property type="project" value="InterPro"/>
</dbReference>
<dbReference type="PROSITE" id="PS51379">
    <property type="entry name" value="4FE4S_FER_2"/>
    <property type="match status" value="1"/>
</dbReference>
<dbReference type="PANTHER" id="PTHR42783">
    <property type="entry name" value="GLUTAMATE SYNTHASE [NADPH] SMALL CHAIN"/>
    <property type="match status" value="1"/>
</dbReference>
<dbReference type="SUPFAM" id="SSF51971">
    <property type="entry name" value="Nucleotide-binding domain"/>
    <property type="match status" value="1"/>
</dbReference>
<name>A0A842J9W9_9ACTN</name>
<dbReference type="GO" id="GO:0051536">
    <property type="term" value="F:iron-sulfur cluster binding"/>
    <property type="evidence" value="ECO:0007669"/>
    <property type="project" value="InterPro"/>
</dbReference>
<dbReference type="InterPro" id="IPR028261">
    <property type="entry name" value="DPD_II"/>
</dbReference>
<dbReference type="SUPFAM" id="SSF46548">
    <property type="entry name" value="alpha-helical ferredoxin"/>
    <property type="match status" value="1"/>
</dbReference>
<dbReference type="Proteomes" id="UP000587396">
    <property type="component" value="Unassembled WGS sequence"/>
</dbReference>
<dbReference type="Gene3D" id="3.50.50.60">
    <property type="entry name" value="FAD/NAD(P)-binding domain"/>
    <property type="match status" value="2"/>
</dbReference>
<dbReference type="Pfam" id="PF07992">
    <property type="entry name" value="Pyr_redox_2"/>
    <property type="match status" value="1"/>
</dbReference>
<reference evidence="2 3" key="1">
    <citation type="submission" date="2020-08" db="EMBL/GenBank/DDBJ databases">
        <authorList>
            <person name="Liu C."/>
            <person name="Sun Q."/>
        </authorList>
    </citation>
    <scope>NUCLEOTIDE SEQUENCE [LARGE SCALE GENOMIC DNA]</scope>
    <source>
        <strain evidence="2 3">N22</strain>
    </source>
</reference>
<dbReference type="Pfam" id="PF14691">
    <property type="entry name" value="Fer4_20"/>
    <property type="match status" value="1"/>
</dbReference>
<dbReference type="AlphaFoldDB" id="A0A842J9W9"/>
<feature type="domain" description="4Fe-4S ferredoxin-type" evidence="1">
    <location>
        <begin position="37"/>
        <end position="69"/>
    </location>
</feature>
<protein>
    <submittedName>
        <fullName evidence="2">FAD-dependent oxidoreductase</fullName>
    </submittedName>
</protein>
<proteinExistence type="predicted"/>
<comment type="caution">
    <text evidence="2">The sequence shown here is derived from an EMBL/GenBank/DDBJ whole genome shotgun (WGS) entry which is preliminary data.</text>
</comment>
<dbReference type="InterPro" id="IPR009051">
    <property type="entry name" value="Helical_ferredxn"/>
</dbReference>
<dbReference type="EMBL" id="JACMSE010000002">
    <property type="protein sequence ID" value="MBC2888603.1"/>
    <property type="molecule type" value="Genomic_DNA"/>
</dbReference>
<organism evidence="2 3">
    <name type="scientific">Gordonibacter massiliensis</name>
    <name type="common">ex Traore et al. 2017</name>
    <dbReference type="NCBI Taxonomy" id="1841863"/>
    <lineage>
        <taxon>Bacteria</taxon>
        <taxon>Bacillati</taxon>
        <taxon>Actinomycetota</taxon>
        <taxon>Coriobacteriia</taxon>
        <taxon>Eggerthellales</taxon>
        <taxon>Eggerthellaceae</taxon>
        <taxon>Gordonibacter</taxon>
    </lineage>
</organism>
<dbReference type="InterPro" id="IPR036188">
    <property type="entry name" value="FAD/NAD-bd_sf"/>
</dbReference>
<dbReference type="PANTHER" id="PTHR42783:SF3">
    <property type="entry name" value="GLUTAMATE SYNTHASE [NADPH] SMALL CHAIN-RELATED"/>
    <property type="match status" value="1"/>
</dbReference>
<dbReference type="InterPro" id="IPR023753">
    <property type="entry name" value="FAD/NAD-binding_dom"/>
</dbReference>
<keyword evidence="3" id="KW-1185">Reference proteome</keyword>
<dbReference type="Gene3D" id="1.10.1060.10">
    <property type="entry name" value="Alpha-helical ferredoxin"/>
    <property type="match status" value="1"/>
</dbReference>
<evidence type="ECO:0000313" key="3">
    <source>
        <dbReference type="Proteomes" id="UP000587396"/>
    </source>
</evidence>
<dbReference type="InterPro" id="IPR017896">
    <property type="entry name" value="4Fe4S_Fe-S-bd"/>
</dbReference>
<dbReference type="PRINTS" id="PR00419">
    <property type="entry name" value="ADXRDTASE"/>
</dbReference>